<dbReference type="InterPro" id="IPR000620">
    <property type="entry name" value="EamA_dom"/>
</dbReference>
<evidence type="ECO:0000256" key="6">
    <source>
        <dbReference type="SAM" id="Phobius"/>
    </source>
</evidence>
<dbReference type="InterPro" id="IPR050638">
    <property type="entry name" value="AA-Vitamin_Transporters"/>
</dbReference>
<dbReference type="GO" id="GO:0005886">
    <property type="term" value="C:plasma membrane"/>
    <property type="evidence" value="ECO:0007669"/>
    <property type="project" value="UniProtKB-SubCell"/>
</dbReference>
<feature type="transmembrane region" description="Helical" evidence="6">
    <location>
        <begin position="200"/>
        <end position="221"/>
    </location>
</feature>
<feature type="transmembrane region" description="Helical" evidence="6">
    <location>
        <begin position="144"/>
        <end position="163"/>
    </location>
</feature>
<dbReference type="AlphaFoldDB" id="A0A1G8ANQ6"/>
<feature type="transmembrane region" description="Helical" evidence="6">
    <location>
        <begin position="287"/>
        <end position="304"/>
    </location>
</feature>
<keyword evidence="5 6" id="KW-0472">Membrane</keyword>
<evidence type="ECO:0000256" key="4">
    <source>
        <dbReference type="ARBA" id="ARBA00022989"/>
    </source>
</evidence>
<proteinExistence type="predicted"/>
<keyword evidence="3 6" id="KW-0812">Transmembrane</keyword>
<dbReference type="PANTHER" id="PTHR32322:SF18">
    <property type="entry name" value="S-ADENOSYLMETHIONINE_S-ADENOSYLHOMOCYSTEINE TRANSPORTER"/>
    <property type="match status" value="1"/>
</dbReference>
<keyword evidence="4 6" id="KW-1133">Transmembrane helix</keyword>
<name>A0A1G8ANQ6_9VIBR</name>
<dbReference type="SUPFAM" id="SSF103481">
    <property type="entry name" value="Multidrug resistance efflux transporter EmrE"/>
    <property type="match status" value="2"/>
</dbReference>
<accession>A0A1G8ANQ6</accession>
<keyword evidence="2" id="KW-1003">Cell membrane</keyword>
<comment type="subcellular location">
    <subcellularLocation>
        <location evidence="1">Cell membrane</location>
        <topology evidence="1">Multi-pass membrane protein</topology>
    </subcellularLocation>
</comment>
<dbReference type="PANTHER" id="PTHR32322">
    <property type="entry name" value="INNER MEMBRANE TRANSPORTER"/>
    <property type="match status" value="1"/>
</dbReference>
<evidence type="ECO:0000256" key="1">
    <source>
        <dbReference type="ARBA" id="ARBA00004651"/>
    </source>
</evidence>
<organism evidence="8 9">
    <name type="scientific">Vibrio xiamenensis</name>
    <dbReference type="NCBI Taxonomy" id="861298"/>
    <lineage>
        <taxon>Bacteria</taxon>
        <taxon>Pseudomonadati</taxon>
        <taxon>Pseudomonadota</taxon>
        <taxon>Gammaproteobacteria</taxon>
        <taxon>Vibrionales</taxon>
        <taxon>Vibrionaceae</taxon>
        <taxon>Vibrio</taxon>
    </lineage>
</organism>
<evidence type="ECO:0000256" key="3">
    <source>
        <dbReference type="ARBA" id="ARBA00022692"/>
    </source>
</evidence>
<dbReference type="OrthoDB" id="3190463at2"/>
<evidence type="ECO:0000313" key="8">
    <source>
        <dbReference type="EMBL" id="SDH21920.1"/>
    </source>
</evidence>
<feature type="domain" description="EamA" evidence="7">
    <location>
        <begin position="15"/>
        <end position="157"/>
    </location>
</feature>
<feature type="domain" description="EamA" evidence="7">
    <location>
        <begin position="172"/>
        <end position="304"/>
    </location>
</feature>
<feature type="transmembrane region" description="Helical" evidence="6">
    <location>
        <begin position="12"/>
        <end position="33"/>
    </location>
</feature>
<dbReference type="RefSeq" id="WP_093273288.1">
    <property type="nucleotide sequence ID" value="NZ_FNDD01000011.1"/>
</dbReference>
<evidence type="ECO:0000259" key="7">
    <source>
        <dbReference type="Pfam" id="PF00892"/>
    </source>
</evidence>
<dbReference type="Pfam" id="PF00892">
    <property type="entry name" value="EamA"/>
    <property type="match status" value="2"/>
</dbReference>
<feature type="transmembrane region" description="Helical" evidence="6">
    <location>
        <begin position="53"/>
        <end position="73"/>
    </location>
</feature>
<dbReference type="EMBL" id="FNDD01000011">
    <property type="protein sequence ID" value="SDH21920.1"/>
    <property type="molecule type" value="Genomic_DNA"/>
</dbReference>
<gene>
    <name evidence="8" type="ORF">SAMN04488136_1114</name>
</gene>
<dbReference type="InterPro" id="IPR037185">
    <property type="entry name" value="EmrE-like"/>
</dbReference>
<feature type="transmembrane region" description="Helical" evidence="6">
    <location>
        <begin position="114"/>
        <end position="132"/>
    </location>
</feature>
<feature type="transmembrane region" description="Helical" evidence="6">
    <location>
        <begin position="227"/>
        <end position="249"/>
    </location>
</feature>
<dbReference type="Proteomes" id="UP000198854">
    <property type="component" value="Unassembled WGS sequence"/>
</dbReference>
<reference evidence="8 9" key="1">
    <citation type="submission" date="2016-10" db="EMBL/GenBank/DDBJ databases">
        <authorList>
            <person name="de Groot N.N."/>
        </authorList>
    </citation>
    <scope>NUCLEOTIDE SEQUENCE [LARGE SCALE GENOMIC DNA]</scope>
    <source>
        <strain evidence="8 9">CGMCC 1.10228</strain>
    </source>
</reference>
<feature type="transmembrane region" description="Helical" evidence="6">
    <location>
        <begin position="261"/>
        <end position="281"/>
    </location>
</feature>
<protein>
    <submittedName>
        <fullName evidence="8">Permease of the drug/metabolite transporter (DMT) superfamily</fullName>
    </submittedName>
</protein>
<feature type="transmembrane region" description="Helical" evidence="6">
    <location>
        <begin position="85"/>
        <end position="108"/>
    </location>
</feature>
<sequence>MSHDSHPLFSKPLIVYALAILCTLLWGSAYPAIKTGYALLQIEAHDVASQMVFAGQRFFLAGILLLLLARLLGRHRGNFSRQKMRQIAILGLTQTSLQYIFFYIGVAFASGVKASIINATGTFFSVLLAHFIYQNDRLTQRKALGCLVGFLGVFIVNFNHSLLDFQFSLAGEGSVMLAAFILSAASIYGKKVSQGIDAMLMTAWQLAIGGLALLLIGLVAGGHSGHFSLASVTLLIYLALLSSAAFAIWSVLLKYNSVGTITIFNFLIPVFGSLLSAIFLGETILEWKNLVALVLVCSGIYLVTRQKRMRSAQADSVLAK</sequence>
<evidence type="ECO:0000256" key="5">
    <source>
        <dbReference type="ARBA" id="ARBA00023136"/>
    </source>
</evidence>
<evidence type="ECO:0000313" key="9">
    <source>
        <dbReference type="Proteomes" id="UP000198854"/>
    </source>
</evidence>
<evidence type="ECO:0000256" key="2">
    <source>
        <dbReference type="ARBA" id="ARBA00022475"/>
    </source>
</evidence>
<keyword evidence="9" id="KW-1185">Reference proteome</keyword>
<feature type="transmembrane region" description="Helical" evidence="6">
    <location>
        <begin position="169"/>
        <end position="188"/>
    </location>
</feature>